<feature type="coiled-coil region" evidence="3">
    <location>
        <begin position="176"/>
        <end position="241"/>
    </location>
</feature>
<evidence type="ECO:0000313" key="4">
    <source>
        <dbReference type="EMBL" id="TJZ74278.1"/>
    </source>
</evidence>
<organism evidence="4 5">
    <name type="scientific">Chitiniphilus eburneus</name>
    <dbReference type="NCBI Taxonomy" id="2571148"/>
    <lineage>
        <taxon>Bacteria</taxon>
        <taxon>Pseudomonadati</taxon>
        <taxon>Pseudomonadota</taxon>
        <taxon>Betaproteobacteria</taxon>
        <taxon>Neisseriales</taxon>
        <taxon>Chitinibacteraceae</taxon>
        <taxon>Chitiniphilus</taxon>
    </lineage>
</organism>
<keyword evidence="2" id="KW-1134">Transmembrane beta strand</keyword>
<evidence type="ECO:0000256" key="1">
    <source>
        <dbReference type="ARBA" id="ARBA00007613"/>
    </source>
</evidence>
<dbReference type="Gene3D" id="1.20.1600.10">
    <property type="entry name" value="Outer membrane efflux proteins (OEP)"/>
    <property type="match status" value="1"/>
</dbReference>
<dbReference type="PANTHER" id="PTHR30203">
    <property type="entry name" value="OUTER MEMBRANE CATION EFFLUX PROTEIN"/>
    <property type="match status" value="1"/>
</dbReference>
<dbReference type="InterPro" id="IPR003423">
    <property type="entry name" value="OMP_efflux"/>
</dbReference>
<keyword evidence="5" id="KW-1185">Reference proteome</keyword>
<sequence length="465" mass="50338">MQQRIFTLLPLVALLGACSMAPHYERPASPVPVQMGAGQASTQAALPGWQDYFSDPALKGLIAQALDNNRDLRIAVARIQEARALYGITNADRLPTLALGGGEQAARTPRTVTGGEATVGRRYDANLSFTAFELDFWGRVKSLSDAARNRYLATEEAQRAVRVSLIAEVANAYWNLRSFEERAELARKTVQSLSESDRVIGRRLETGLANKLDALQATAAVEEARASQANLERQARNARNALQLLVGTVVNVPETEARLVATLPDTRVPEGLLSDVLLARPDVRQAEYELRAANANIGAARAAFFPTITLTANAGSASAQLSDLFGSGSGAWSFAPQITLPIFDSGRNKANLDLTEARKVIAVAEYERTVQTAFREVSDVLSDQQGQQEYVEALERAVARQTERLGVAQSRYDAGLVGYLDVLDAQRAQYLSQQALIDAARARLAVTAEAFKALGGDEQKPLEVD</sequence>
<protein>
    <submittedName>
        <fullName evidence="4">Efflux transporter outer membrane subunit</fullName>
    </submittedName>
</protein>
<keyword evidence="2" id="KW-0472">Membrane</keyword>
<dbReference type="NCBIfam" id="TIGR01845">
    <property type="entry name" value="outer_NodT"/>
    <property type="match status" value="1"/>
</dbReference>
<name>A0A4V5MQX7_9NEIS</name>
<evidence type="ECO:0000256" key="3">
    <source>
        <dbReference type="SAM" id="Coils"/>
    </source>
</evidence>
<reference evidence="4 5" key="1">
    <citation type="submission" date="2019-04" db="EMBL/GenBank/DDBJ databases">
        <title>Chitiniphilus eburnea sp. nov., a novel chitinolytic bacterium isolated from aquaculture sludge.</title>
        <authorList>
            <person name="Sheng M."/>
        </authorList>
    </citation>
    <scope>NUCLEOTIDE SEQUENCE [LARGE SCALE GENOMIC DNA]</scope>
    <source>
        <strain evidence="4 5">HX-2-15</strain>
    </source>
</reference>
<comment type="subcellular location">
    <subcellularLocation>
        <location evidence="2">Cell membrane</location>
        <topology evidence="2">Lipid-anchor</topology>
    </subcellularLocation>
</comment>
<gene>
    <name evidence="4" type="ORF">FAZ21_08310</name>
</gene>
<comment type="caution">
    <text evidence="4">The sequence shown here is derived from an EMBL/GenBank/DDBJ whole genome shotgun (WGS) entry which is preliminary data.</text>
</comment>
<proteinExistence type="inferred from homology"/>
<comment type="similarity">
    <text evidence="1 2">Belongs to the outer membrane factor (OMF) (TC 1.B.17) family.</text>
</comment>
<keyword evidence="3" id="KW-0175">Coiled coil</keyword>
<dbReference type="Gene3D" id="2.20.200.10">
    <property type="entry name" value="Outer membrane efflux proteins (OEP)"/>
    <property type="match status" value="1"/>
</dbReference>
<keyword evidence="2" id="KW-0564">Palmitate</keyword>
<dbReference type="AlphaFoldDB" id="A0A4V5MQX7"/>
<accession>A0A4V5MQX7</accession>
<dbReference type="OrthoDB" id="9770517at2"/>
<keyword evidence="2" id="KW-0812">Transmembrane</keyword>
<dbReference type="RefSeq" id="WP_136772839.1">
    <property type="nucleotide sequence ID" value="NZ_CP156074.1"/>
</dbReference>
<dbReference type="GO" id="GO:0015562">
    <property type="term" value="F:efflux transmembrane transporter activity"/>
    <property type="evidence" value="ECO:0007669"/>
    <property type="project" value="InterPro"/>
</dbReference>
<keyword evidence="2" id="KW-0449">Lipoprotein</keyword>
<evidence type="ECO:0000313" key="5">
    <source>
        <dbReference type="Proteomes" id="UP000310016"/>
    </source>
</evidence>
<dbReference type="InterPro" id="IPR010131">
    <property type="entry name" value="MdtP/NodT-like"/>
</dbReference>
<dbReference type="GO" id="GO:0005886">
    <property type="term" value="C:plasma membrane"/>
    <property type="evidence" value="ECO:0007669"/>
    <property type="project" value="UniProtKB-SubCell"/>
</dbReference>
<dbReference type="EMBL" id="SUMF01000006">
    <property type="protein sequence ID" value="TJZ74278.1"/>
    <property type="molecule type" value="Genomic_DNA"/>
</dbReference>
<dbReference type="PROSITE" id="PS51257">
    <property type="entry name" value="PROKAR_LIPOPROTEIN"/>
    <property type="match status" value="1"/>
</dbReference>
<dbReference type="PANTHER" id="PTHR30203:SF32">
    <property type="entry name" value="CATION EFFLUX SYSTEM PROTEIN CUSC"/>
    <property type="match status" value="1"/>
</dbReference>
<dbReference type="Proteomes" id="UP000310016">
    <property type="component" value="Unassembled WGS sequence"/>
</dbReference>
<dbReference type="SUPFAM" id="SSF56954">
    <property type="entry name" value="Outer membrane efflux proteins (OEP)"/>
    <property type="match status" value="1"/>
</dbReference>
<evidence type="ECO:0000256" key="2">
    <source>
        <dbReference type="RuleBase" id="RU362097"/>
    </source>
</evidence>
<dbReference type="Pfam" id="PF02321">
    <property type="entry name" value="OEP"/>
    <property type="match status" value="2"/>
</dbReference>